<keyword evidence="2" id="KW-0229">DNA integration</keyword>
<dbReference type="InterPro" id="IPR044068">
    <property type="entry name" value="CB"/>
</dbReference>
<dbReference type="InterPro" id="IPR004107">
    <property type="entry name" value="Integrase_SAM-like_N"/>
</dbReference>
<name>A0A1E3KSP5_LACPN</name>
<dbReference type="Gene3D" id="1.10.150.130">
    <property type="match status" value="1"/>
</dbReference>
<evidence type="ECO:0000313" key="11">
    <source>
        <dbReference type="Proteomes" id="UP000595466"/>
    </source>
</evidence>
<evidence type="ECO:0000256" key="3">
    <source>
        <dbReference type="ARBA" id="ARBA00023125"/>
    </source>
</evidence>
<evidence type="ECO:0000313" key="8">
    <source>
        <dbReference type="EMBL" id="ODO61882.1"/>
    </source>
</evidence>
<dbReference type="InterPro" id="IPR011010">
    <property type="entry name" value="DNA_brk_join_enz"/>
</dbReference>
<evidence type="ECO:0000256" key="4">
    <source>
        <dbReference type="ARBA" id="ARBA00023172"/>
    </source>
</evidence>
<dbReference type="RefSeq" id="WP_003644485.1">
    <property type="nucleotide sequence ID" value="NZ_AP028145.1"/>
</dbReference>
<evidence type="ECO:0000313" key="10">
    <source>
        <dbReference type="Proteomes" id="UP000094892"/>
    </source>
</evidence>
<dbReference type="Pfam" id="PF00589">
    <property type="entry name" value="Phage_integrase"/>
    <property type="match status" value="1"/>
</dbReference>
<dbReference type="AlphaFoldDB" id="A0A1E3KSP5"/>
<feature type="domain" description="Core-binding (CB)" evidence="7">
    <location>
        <begin position="59"/>
        <end position="145"/>
    </location>
</feature>
<dbReference type="EMBL" id="MCOL01000001">
    <property type="protein sequence ID" value="ODO61882.1"/>
    <property type="molecule type" value="Genomic_DNA"/>
</dbReference>
<dbReference type="InterPro" id="IPR010998">
    <property type="entry name" value="Integrase_recombinase_N"/>
</dbReference>
<dbReference type="SUPFAM" id="SSF56349">
    <property type="entry name" value="DNA breaking-rejoining enzymes"/>
    <property type="match status" value="1"/>
</dbReference>
<dbReference type="PROSITE" id="PS51900">
    <property type="entry name" value="CB"/>
    <property type="match status" value="1"/>
</dbReference>
<evidence type="ECO:0000259" key="6">
    <source>
        <dbReference type="PROSITE" id="PS51898"/>
    </source>
</evidence>
<dbReference type="PROSITE" id="PS51898">
    <property type="entry name" value="TYR_RECOMBINASE"/>
    <property type="match status" value="1"/>
</dbReference>
<dbReference type="EC" id="3.1.-.-" evidence="8"/>
<dbReference type="GO" id="GO:0006310">
    <property type="term" value="P:DNA recombination"/>
    <property type="evidence" value="ECO:0007669"/>
    <property type="project" value="UniProtKB-KW"/>
</dbReference>
<sequence length="384" mass="44775">MRGSIRRRGNRWYYAYEGPTIDGKRQRIEHVGGRTREEAERALRKAIDEFERGGVVIKLTEMSVADYFDYWHENFVVKTLKYNTQTNYRNIINNYIKPDIGMYRMKSIGPASIQKFVNDLPTDKLSKHTIEIIVSVLRKGFKMAVFPYQLIKENPANYIVKPTNNNDDEITQQAARDKLKIINMGQFKQILALVPESNPLYLPLIISFNTGLRRGEVSGLTWDNIDFDNKTLTVNKQMIMKKKEFDVTSPKTKASYRTIAVGNSLLTVLKRFRTYQKENKVRYGQFYFDSPFVCTKQNGKPITPSVIKYYTTKLSQELDFPFNFHSLRHTHATMLLENGAKYKEIQQRLGHSRISTTLDIYSHVTNKMKRDTVDIFENMLKNNS</sequence>
<dbReference type="PANTHER" id="PTHR30349:SF41">
    <property type="entry name" value="INTEGRASE_RECOMBINASE PROTEIN MJ0367-RELATED"/>
    <property type="match status" value="1"/>
</dbReference>
<dbReference type="InterPro" id="IPR013762">
    <property type="entry name" value="Integrase-like_cat_sf"/>
</dbReference>
<dbReference type="EMBL" id="CP066817">
    <property type="protein sequence ID" value="QQM62246.1"/>
    <property type="molecule type" value="Genomic_DNA"/>
</dbReference>
<dbReference type="InterPro" id="IPR002104">
    <property type="entry name" value="Integrase_catalytic"/>
</dbReference>
<dbReference type="CDD" id="cd01189">
    <property type="entry name" value="INT_ICEBs1_C_like"/>
    <property type="match status" value="1"/>
</dbReference>
<gene>
    <name evidence="8" type="primary">addA</name>
    <name evidence="9" type="ORF">JH395_06860</name>
    <name evidence="8" type="ORF">LPJSA22_01861</name>
</gene>
<dbReference type="GO" id="GO:0015074">
    <property type="term" value="P:DNA integration"/>
    <property type="evidence" value="ECO:0007669"/>
    <property type="project" value="UniProtKB-KW"/>
</dbReference>
<evidence type="ECO:0000313" key="9">
    <source>
        <dbReference type="EMBL" id="QQM62246.1"/>
    </source>
</evidence>
<proteinExistence type="inferred from homology"/>
<dbReference type="GO" id="GO:0016787">
    <property type="term" value="F:hydrolase activity"/>
    <property type="evidence" value="ECO:0007669"/>
    <property type="project" value="UniProtKB-KW"/>
</dbReference>
<reference evidence="8 10" key="1">
    <citation type="submission" date="2016-08" db="EMBL/GenBank/DDBJ databases">
        <title>Genome sequencing of Lactobacillus plantarum JSA22, isolated from fermented soybean paste.</title>
        <authorList>
            <person name="Choi H.S."/>
        </authorList>
    </citation>
    <scope>NUCLEOTIDE SEQUENCE [LARGE SCALE GENOMIC DNA]</scope>
    <source>
        <strain evidence="8 10">JSA22</strain>
    </source>
</reference>
<evidence type="ECO:0000259" key="7">
    <source>
        <dbReference type="PROSITE" id="PS51900"/>
    </source>
</evidence>
<dbReference type="Gene3D" id="1.10.443.10">
    <property type="entry name" value="Intergrase catalytic core"/>
    <property type="match status" value="1"/>
</dbReference>
<dbReference type="InterPro" id="IPR050090">
    <property type="entry name" value="Tyrosine_recombinase_XerCD"/>
</dbReference>
<dbReference type="Proteomes" id="UP000094892">
    <property type="component" value="Unassembled WGS sequence"/>
</dbReference>
<evidence type="ECO:0000256" key="2">
    <source>
        <dbReference type="ARBA" id="ARBA00022908"/>
    </source>
</evidence>
<dbReference type="GO" id="GO:0003677">
    <property type="term" value="F:DNA binding"/>
    <property type="evidence" value="ECO:0007669"/>
    <property type="project" value="UniProtKB-UniRule"/>
</dbReference>
<dbReference type="GO" id="GO:0003678">
    <property type="term" value="F:DNA helicase activity"/>
    <property type="evidence" value="ECO:0007669"/>
    <property type="project" value="UniProtKB-EC"/>
</dbReference>
<dbReference type="Proteomes" id="UP000595466">
    <property type="component" value="Chromosome"/>
</dbReference>
<evidence type="ECO:0000256" key="5">
    <source>
        <dbReference type="PROSITE-ProRule" id="PRU01248"/>
    </source>
</evidence>
<protein>
    <submittedName>
        <fullName evidence="8">ICEBs1 integrase</fullName>
        <ecNumber evidence="8">3.1.-.-</ecNumber>
        <ecNumber evidence="8">3.6.4.12</ecNumber>
    </submittedName>
    <submittedName>
        <fullName evidence="9">Site-specific integrase</fullName>
    </submittedName>
</protein>
<dbReference type="Pfam" id="PF14659">
    <property type="entry name" value="Phage_int_SAM_3"/>
    <property type="match status" value="1"/>
</dbReference>
<dbReference type="PANTHER" id="PTHR30349">
    <property type="entry name" value="PHAGE INTEGRASE-RELATED"/>
    <property type="match status" value="1"/>
</dbReference>
<dbReference type="PATRIC" id="fig|1590.143.peg.240"/>
<keyword evidence="4" id="KW-0233">DNA recombination</keyword>
<keyword evidence="8" id="KW-0378">Hydrolase</keyword>
<comment type="similarity">
    <text evidence="1">Belongs to the 'phage' integrase family.</text>
</comment>
<keyword evidence="3 5" id="KW-0238">DNA-binding</keyword>
<organism evidence="8 10">
    <name type="scientific">Lactiplantibacillus plantarum</name>
    <name type="common">Lactobacillus plantarum</name>
    <dbReference type="NCBI Taxonomy" id="1590"/>
    <lineage>
        <taxon>Bacteria</taxon>
        <taxon>Bacillati</taxon>
        <taxon>Bacillota</taxon>
        <taxon>Bacilli</taxon>
        <taxon>Lactobacillales</taxon>
        <taxon>Lactobacillaceae</taxon>
        <taxon>Lactiplantibacillus</taxon>
    </lineage>
</organism>
<accession>A0A1E3KSP5</accession>
<reference evidence="9 11" key="2">
    <citation type="submission" date="2020-12" db="EMBL/GenBank/DDBJ databases">
        <title>Whole genome sequencing of Lactobacillus plantarum PC518.</title>
        <authorList>
            <person name="Guo Q."/>
        </authorList>
    </citation>
    <scope>NUCLEOTIDE SEQUENCE [LARGE SCALE GENOMIC DNA]</scope>
    <source>
        <strain evidence="9 11">PC518</strain>
    </source>
</reference>
<dbReference type="EC" id="3.6.4.12" evidence="8"/>
<feature type="domain" description="Tyr recombinase" evidence="6">
    <location>
        <begin position="177"/>
        <end position="374"/>
    </location>
</feature>
<evidence type="ECO:0000256" key="1">
    <source>
        <dbReference type="ARBA" id="ARBA00008857"/>
    </source>
</evidence>